<dbReference type="AlphaFoldDB" id="A0A7H1BKL0"/>
<sequence>MTTDQIHIAFLRAVNVGSRKVEMARLREVLTGLGLGSVRTYIASGNAFFTSADSDPERLVALIERALEDAFGFEIPTILRTADQLRAELAAAPFGKTPPAADERFSMLYGSAPLTGTDLPVRSPKGDWEVLGTHGGTAFVRWRLLGGRPVNPAPVIEKMFGVRATGRFFHTSQKILAAAEKN</sequence>
<geneLocation type="plasmid" evidence="1 2">
    <name>unnamed1</name>
</geneLocation>
<protein>
    <submittedName>
        <fullName evidence="1">DUF1697 domain-containing protein</fullName>
    </submittedName>
</protein>
<dbReference type="Pfam" id="PF08002">
    <property type="entry name" value="DUF1697"/>
    <property type="match status" value="1"/>
</dbReference>
<evidence type="ECO:0000313" key="2">
    <source>
        <dbReference type="Proteomes" id="UP000516428"/>
    </source>
</evidence>
<evidence type="ECO:0000313" key="1">
    <source>
        <dbReference type="EMBL" id="QNS09265.1"/>
    </source>
</evidence>
<organism evidence="1 2">
    <name type="scientific">Streptomyces xanthii</name>
    <dbReference type="NCBI Taxonomy" id="2768069"/>
    <lineage>
        <taxon>Bacteria</taxon>
        <taxon>Bacillati</taxon>
        <taxon>Actinomycetota</taxon>
        <taxon>Actinomycetes</taxon>
        <taxon>Kitasatosporales</taxon>
        <taxon>Streptomycetaceae</taxon>
        <taxon>Streptomyces</taxon>
    </lineage>
</organism>
<dbReference type="PANTHER" id="PTHR36439">
    <property type="entry name" value="BLL4334 PROTEIN"/>
    <property type="match status" value="1"/>
</dbReference>
<dbReference type="PIRSF" id="PIRSF008502">
    <property type="entry name" value="UCP008502"/>
    <property type="match status" value="1"/>
</dbReference>
<dbReference type="KEGG" id="sxn:IAG42_36565"/>
<gene>
    <name evidence="1" type="ORF">IAG42_36565</name>
</gene>
<dbReference type="Gene3D" id="3.30.70.1280">
    <property type="entry name" value="SP0830-like domains"/>
    <property type="match status" value="1"/>
</dbReference>
<name>A0A7H1BKL0_9ACTN</name>
<dbReference type="SUPFAM" id="SSF160379">
    <property type="entry name" value="SP0830-like"/>
    <property type="match status" value="1"/>
</dbReference>
<accession>A0A7H1BKL0</accession>
<keyword evidence="2" id="KW-1185">Reference proteome</keyword>
<dbReference type="Proteomes" id="UP000516428">
    <property type="component" value="Plasmid unnamed1"/>
</dbReference>
<dbReference type="EMBL" id="CP061282">
    <property type="protein sequence ID" value="QNS09265.1"/>
    <property type="molecule type" value="Genomic_DNA"/>
</dbReference>
<reference evidence="1 2" key="1">
    <citation type="submission" date="2020-09" db="EMBL/GenBank/DDBJ databases">
        <title>A novel species.</title>
        <authorList>
            <person name="Gao J."/>
        </authorList>
    </citation>
    <scope>NUCLEOTIDE SEQUENCE [LARGE SCALE GENOMIC DNA]</scope>
    <source>
        <strain evidence="1 2">CRXT-Y-14</strain>
        <plasmid evidence="1 2">unnamed1</plasmid>
    </source>
</reference>
<proteinExistence type="predicted"/>
<dbReference type="InterPro" id="IPR012545">
    <property type="entry name" value="DUF1697"/>
</dbReference>
<keyword evidence="1" id="KW-0614">Plasmid</keyword>
<dbReference type="PANTHER" id="PTHR36439:SF1">
    <property type="entry name" value="DUF1697 DOMAIN-CONTAINING PROTEIN"/>
    <property type="match status" value="1"/>
</dbReference>
<dbReference type="RefSeq" id="WP_188341920.1">
    <property type="nucleotide sequence ID" value="NZ_CP061282.1"/>
</dbReference>